<name>A0A9N8W7N9_9GLOM</name>
<protein>
    <submittedName>
        <fullName evidence="1">7428_t:CDS:1</fullName>
    </submittedName>
</protein>
<gene>
    <name evidence="1" type="ORF">DERYTH_LOCUS1642</name>
</gene>
<evidence type="ECO:0000313" key="1">
    <source>
        <dbReference type="EMBL" id="CAG8475006.1"/>
    </source>
</evidence>
<dbReference type="EMBL" id="CAJVPY010000473">
    <property type="protein sequence ID" value="CAG8475006.1"/>
    <property type="molecule type" value="Genomic_DNA"/>
</dbReference>
<organism evidence="1 2">
    <name type="scientific">Dentiscutata erythropus</name>
    <dbReference type="NCBI Taxonomy" id="1348616"/>
    <lineage>
        <taxon>Eukaryota</taxon>
        <taxon>Fungi</taxon>
        <taxon>Fungi incertae sedis</taxon>
        <taxon>Mucoromycota</taxon>
        <taxon>Glomeromycotina</taxon>
        <taxon>Glomeromycetes</taxon>
        <taxon>Diversisporales</taxon>
        <taxon>Gigasporaceae</taxon>
        <taxon>Dentiscutata</taxon>
    </lineage>
</organism>
<comment type="caution">
    <text evidence="1">The sequence shown here is derived from an EMBL/GenBank/DDBJ whole genome shotgun (WGS) entry which is preliminary data.</text>
</comment>
<reference evidence="1" key="1">
    <citation type="submission" date="2021-06" db="EMBL/GenBank/DDBJ databases">
        <authorList>
            <person name="Kallberg Y."/>
            <person name="Tangrot J."/>
            <person name="Rosling A."/>
        </authorList>
    </citation>
    <scope>NUCLEOTIDE SEQUENCE</scope>
    <source>
        <strain evidence="1">MA453B</strain>
    </source>
</reference>
<dbReference type="AlphaFoldDB" id="A0A9N8W7N9"/>
<evidence type="ECO:0000313" key="2">
    <source>
        <dbReference type="Proteomes" id="UP000789405"/>
    </source>
</evidence>
<accession>A0A9N8W7N9</accession>
<keyword evidence="2" id="KW-1185">Reference proteome</keyword>
<sequence length="56" mass="6574">MWELLNLKMLLKIKQFSIQEENIDDLVIDLTSQNLDPKIKSQLNKYLDLNNNQGKA</sequence>
<dbReference type="Proteomes" id="UP000789405">
    <property type="component" value="Unassembled WGS sequence"/>
</dbReference>
<proteinExistence type="predicted"/>